<dbReference type="EMBL" id="FWZT01000024">
    <property type="protein sequence ID" value="SMF68032.1"/>
    <property type="molecule type" value="Genomic_DNA"/>
</dbReference>
<gene>
    <name evidence="2" type="ORF">SAMN06296036_1245</name>
</gene>
<dbReference type="OrthoDB" id="5290342at2"/>
<sequence length="466" mass="52895">MKLASKSSVMTLSALVLGAPAFATVPVESSVGFDKKPESKAYLEFVKYKQRVHSSSEGTELGEDTEVQAAFKYHPSDDSFFRLRFNTDPKKNPEENKTSKLELIMNHQLYDFEIQLDADWRLNDGGGMSFGPDTDSDYSFISYKPNDEWAITYYPFNFNGEVGNEFYTNDVTRIYYFEDLFDQIPASDPTADDDSDFEGIRVKTLPGLDVKYQPLKSLTLTFGYGSARYYYPNDENFQLDAQATADSWSAKNDTGFKVGVDFVTDDTTVIVKYVAHEEAKETGALLEAAGNIQVGQKFGRFALDLEAGYSKAGDNAYDIPYDASWFRNWNPPLNDRGIYVDDNLEPQDWLGKDDYAYGIKASYDVFGGLTPYVSYKTLGEHFVFWEEESVHRLRSADRTEGHGGLKMFGAGFKIKRGDYTIVPEYEYLVAQNKVFGNKSDLREDDNLVERNKKLSRFTVELIYSLD</sequence>
<reference evidence="3" key="1">
    <citation type="submission" date="2017-04" db="EMBL/GenBank/DDBJ databases">
        <authorList>
            <person name="Varghese N."/>
            <person name="Submissions S."/>
        </authorList>
    </citation>
    <scope>NUCLEOTIDE SEQUENCE [LARGE SCALE GENOMIC DNA]</scope>
    <source>
        <strain evidence="3">RKEM611</strain>
    </source>
</reference>
<protein>
    <recommendedName>
        <fullName evidence="4">Porin</fullName>
    </recommendedName>
</protein>
<evidence type="ECO:0008006" key="4">
    <source>
        <dbReference type="Google" id="ProtNLM"/>
    </source>
</evidence>
<dbReference type="RefSeq" id="WP_132323782.1">
    <property type="nucleotide sequence ID" value="NZ_FWZT01000024.1"/>
</dbReference>
<dbReference type="STRING" id="1513793.SAMN06296036_1245"/>
<keyword evidence="3" id="KW-1185">Reference proteome</keyword>
<accession>A0A1Y6CK61</accession>
<keyword evidence="1" id="KW-0732">Signal</keyword>
<feature type="chain" id="PRO_5012644701" description="Porin" evidence="1">
    <location>
        <begin position="24"/>
        <end position="466"/>
    </location>
</feature>
<proteinExistence type="predicted"/>
<evidence type="ECO:0000313" key="2">
    <source>
        <dbReference type="EMBL" id="SMF68032.1"/>
    </source>
</evidence>
<organism evidence="2 3">
    <name type="scientific">Pseudobacteriovorax antillogorgiicola</name>
    <dbReference type="NCBI Taxonomy" id="1513793"/>
    <lineage>
        <taxon>Bacteria</taxon>
        <taxon>Pseudomonadati</taxon>
        <taxon>Bdellovibrionota</taxon>
        <taxon>Oligoflexia</taxon>
        <taxon>Oligoflexales</taxon>
        <taxon>Pseudobacteriovoracaceae</taxon>
        <taxon>Pseudobacteriovorax</taxon>
    </lineage>
</organism>
<dbReference type="Proteomes" id="UP000192907">
    <property type="component" value="Unassembled WGS sequence"/>
</dbReference>
<feature type="signal peptide" evidence="1">
    <location>
        <begin position="1"/>
        <end position="23"/>
    </location>
</feature>
<name>A0A1Y6CK61_9BACT</name>
<dbReference type="AlphaFoldDB" id="A0A1Y6CK61"/>
<evidence type="ECO:0000256" key="1">
    <source>
        <dbReference type="SAM" id="SignalP"/>
    </source>
</evidence>
<evidence type="ECO:0000313" key="3">
    <source>
        <dbReference type="Proteomes" id="UP000192907"/>
    </source>
</evidence>